<reference evidence="1 2" key="1">
    <citation type="submission" date="2024-12" db="EMBL/GenBank/DDBJ databases">
        <title>The unique morphological basis and parallel evolutionary history of personate flowers in Penstemon.</title>
        <authorList>
            <person name="Depatie T.H."/>
            <person name="Wessinger C.A."/>
        </authorList>
    </citation>
    <scope>NUCLEOTIDE SEQUENCE [LARGE SCALE GENOMIC DNA]</scope>
    <source>
        <strain evidence="1">WTNN_2</strain>
        <tissue evidence="1">Leaf</tissue>
    </source>
</reference>
<dbReference type="EMBL" id="JBJXBP010000002">
    <property type="protein sequence ID" value="KAL3845399.1"/>
    <property type="molecule type" value="Genomic_DNA"/>
</dbReference>
<gene>
    <name evidence="1" type="ORF">ACJIZ3_002802</name>
</gene>
<comment type="caution">
    <text evidence="1">The sequence shown here is derived from an EMBL/GenBank/DDBJ whole genome shotgun (WGS) entry which is preliminary data.</text>
</comment>
<evidence type="ECO:0000313" key="1">
    <source>
        <dbReference type="EMBL" id="KAL3845399.1"/>
    </source>
</evidence>
<accession>A0ABD3U7E6</accession>
<proteinExistence type="predicted"/>
<organism evidence="1 2">
    <name type="scientific">Penstemon smallii</name>
    <dbReference type="NCBI Taxonomy" id="265156"/>
    <lineage>
        <taxon>Eukaryota</taxon>
        <taxon>Viridiplantae</taxon>
        <taxon>Streptophyta</taxon>
        <taxon>Embryophyta</taxon>
        <taxon>Tracheophyta</taxon>
        <taxon>Spermatophyta</taxon>
        <taxon>Magnoliopsida</taxon>
        <taxon>eudicotyledons</taxon>
        <taxon>Gunneridae</taxon>
        <taxon>Pentapetalae</taxon>
        <taxon>asterids</taxon>
        <taxon>lamiids</taxon>
        <taxon>Lamiales</taxon>
        <taxon>Plantaginaceae</taxon>
        <taxon>Cheloneae</taxon>
        <taxon>Penstemon</taxon>
    </lineage>
</organism>
<protein>
    <submittedName>
        <fullName evidence="1">Uncharacterized protein</fullName>
    </submittedName>
</protein>
<sequence length="63" mass="7324">MHNSELHIQIHEKMPIISLGQNSLGISSKILLCRELANIIYMCSVLRDKRMQDGQIRNSNQRF</sequence>
<dbReference type="Proteomes" id="UP001634393">
    <property type="component" value="Unassembled WGS sequence"/>
</dbReference>
<name>A0ABD3U7E6_9LAMI</name>
<evidence type="ECO:0000313" key="2">
    <source>
        <dbReference type="Proteomes" id="UP001634393"/>
    </source>
</evidence>
<dbReference type="AlphaFoldDB" id="A0ABD3U7E6"/>
<keyword evidence="2" id="KW-1185">Reference proteome</keyword>